<feature type="transmembrane region" description="Helical" evidence="11">
    <location>
        <begin position="78"/>
        <end position="99"/>
    </location>
</feature>
<dbReference type="PROSITE" id="PS00237">
    <property type="entry name" value="G_PROTEIN_RECEP_F1_1"/>
    <property type="match status" value="1"/>
</dbReference>
<feature type="region of interest" description="Disordered" evidence="10">
    <location>
        <begin position="389"/>
        <end position="410"/>
    </location>
</feature>
<evidence type="ECO:0000259" key="12">
    <source>
        <dbReference type="PROSITE" id="PS50262"/>
    </source>
</evidence>
<evidence type="ECO:0000256" key="3">
    <source>
        <dbReference type="ARBA" id="ARBA00022692"/>
    </source>
</evidence>
<evidence type="ECO:0000256" key="1">
    <source>
        <dbReference type="ARBA" id="ARBA00004651"/>
    </source>
</evidence>
<evidence type="ECO:0000256" key="6">
    <source>
        <dbReference type="ARBA" id="ARBA00023136"/>
    </source>
</evidence>
<dbReference type="InterPro" id="IPR017452">
    <property type="entry name" value="GPCR_Rhodpsn_7TM"/>
</dbReference>
<keyword evidence="6 11" id="KW-0472">Membrane</keyword>
<sequence>MLFLLEDVFANSTDVLNFTIGIGNGTTNQRVPAHRPLWLSTLLVVCLSTLAVFTVLSNLLVICVVIRYRFLRTITNNFVVSLAFSDLIMGLFVMPLAIVYDLESGQWNFGPLFCDMWNATEVLSGVGSMANLSMISFERHLAIVHPMTYRHRVTREKSYLMIAITWIVALSLSYPCILWWHHTTEENIPQHLVCKLTQDRTYLITAVTCGFFVPCFIMIFAYFRIYLIVKRQMKNIYDGRRAVRSPEGVKSEDNVLRIHRGNTASISRNPSQEDISKRRRVSLKIQREYRAAKMLAIVIGIFFITWLPYMTSELRISVCGYQCLQLPSVALRVFKWLAYANSALNPLIYARNSHRFQYAFSRVFKSIVDRTKCSIRNHTEHELNNVPSKTRMRRNNPESSFVSEVGTKNL</sequence>
<dbReference type="RefSeq" id="XP_002740073.1">
    <property type="nucleotide sequence ID" value="XM_002740027.1"/>
</dbReference>
<keyword evidence="3 9" id="KW-0812">Transmembrane</keyword>
<evidence type="ECO:0000256" key="7">
    <source>
        <dbReference type="ARBA" id="ARBA00023170"/>
    </source>
</evidence>
<keyword evidence="2" id="KW-1003">Cell membrane</keyword>
<dbReference type="GeneID" id="100367595"/>
<reference evidence="14" key="1">
    <citation type="submission" date="2025-08" db="UniProtKB">
        <authorList>
            <consortium name="RefSeq"/>
        </authorList>
    </citation>
    <scope>IDENTIFICATION</scope>
    <source>
        <tissue evidence="14">Testes</tissue>
    </source>
</reference>
<feature type="transmembrane region" description="Helical" evidence="11">
    <location>
        <begin position="119"/>
        <end position="137"/>
    </location>
</feature>
<evidence type="ECO:0000256" key="11">
    <source>
        <dbReference type="SAM" id="Phobius"/>
    </source>
</evidence>
<dbReference type="Pfam" id="PF00001">
    <property type="entry name" value="7tm_1"/>
    <property type="match status" value="1"/>
</dbReference>
<dbReference type="Gene3D" id="1.20.1070.10">
    <property type="entry name" value="Rhodopsin 7-helix transmembrane proteins"/>
    <property type="match status" value="1"/>
</dbReference>
<evidence type="ECO:0000256" key="5">
    <source>
        <dbReference type="ARBA" id="ARBA00023040"/>
    </source>
</evidence>
<keyword evidence="4 11" id="KW-1133">Transmembrane helix</keyword>
<dbReference type="PROSITE" id="PS50262">
    <property type="entry name" value="G_PROTEIN_RECEP_F1_2"/>
    <property type="match status" value="1"/>
</dbReference>
<name>A0ABM0GYB7_SACKO</name>
<dbReference type="InterPro" id="IPR000276">
    <property type="entry name" value="GPCR_Rhodpsn"/>
</dbReference>
<feature type="transmembrane region" description="Helical" evidence="11">
    <location>
        <begin position="158"/>
        <end position="181"/>
    </location>
</feature>
<feature type="transmembrane region" description="Helical" evidence="11">
    <location>
        <begin position="201"/>
        <end position="223"/>
    </location>
</feature>
<comment type="subcellular location">
    <subcellularLocation>
        <location evidence="1">Cell membrane</location>
        <topology evidence="1">Multi-pass membrane protein</topology>
    </subcellularLocation>
</comment>
<protein>
    <submittedName>
        <fullName evidence="14">Alpha-1A adrenergic receptor-like</fullName>
    </submittedName>
</protein>
<proteinExistence type="inferred from homology"/>
<feature type="domain" description="G-protein coupled receptors family 1 profile" evidence="12">
    <location>
        <begin position="57"/>
        <end position="349"/>
    </location>
</feature>
<dbReference type="Proteomes" id="UP000694865">
    <property type="component" value="Unplaced"/>
</dbReference>
<feature type="transmembrane region" description="Helical" evidence="11">
    <location>
        <begin position="37"/>
        <end position="66"/>
    </location>
</feature>
<feature type="transmembrane region" description="Helical" evidence="11">
    <location>
        <begin position="289"/>
        <end position="309"/>
    </location>
</feature>
<dbReference type="PANTHER" id="PTHR24248:SF185">
    <property type="entry name" value="DOPAMINE RECEPTOR 2"/>
    <property type="match status" value="1"/>
</dbReference>
<keyword evidence="5 9" id="KW-0297">G-protein coupled receptor</keyword>
<feature type="compositionally biased region" description="Polar residues" evidence="10">
    <location>
        <begin position="397"/>
        <end position="410"/>
    </location>
</feature>
<evidence type="ECO:0000256" key="8">
    <source>
        <dbReference type="ARBA" id="ARBA00023224"/>
    </source>
</evidence>
<evidence type="ECO:0000313" key="13">
    <source>
        <dbReference type="Proteomes" id="UP000694865"/>
    </source>
</evidence>
<keyword evidence="13" id="KW-1185">Reference proteome</keyword>
<evidence type="ECO:0000313" key="14">
    <source>
        <dbReference type="RefSeq" id="XP_002740073.1"/>
    </source>
</evidence>
<evidence type="ECO:0000256" key="4">
    <source>
        <dbReference type="ARBA" id="ARBA00022989"/>
    </source>
</evidence>
<accession>A0ABM0GYB7</accession>
<dbReference type="CDD" id="cd14967">
    <property type="entry name" value="7tmA_amine_R-like"/>
    <property type="match status" value="1"/>
</dbReference>
<keyword evidence="7 9" id="KW-0675">Receptor</keyword>
<keyword evidence="8 9" id="KW-0807">Transducer</keyword>
<gene>
    <name evidence="14" type="primary">LOC100367595</name>
</gene>
<dbReference type="PANTHER" id="PTHR24248">
    <property type="entry name" value="ADRENERGIC RECEPTOR-RELATED G-PROTEIN COUPLED RECEPTOR"/>
    <property type="match status" value="1"/>
</dbReference>
<evidence type="ECO:0000256" key="9">
    <source>
        <dbReference type="RuleBase" id="RU000688"/>
    </source>
</evidence>
<evidence type="ECO:0000256" key="10">
    <source>
        <dbReference type="SAM" id="MobiDB-lite"/>
    </source>
</evidence>
<dbReference type="SMART" id="SM01381">
    <property type="entry name" value="7TM_GPCR_Srsx"/>
    <property type="match status" value="1"/>
</dbReference>
<comment type="similarity">
    <text evidence="9">Belongs to the G-protein coupled receptor 1 family.</text>
</comment>
<evidence type="ECO:0000256" key="2">
    <source>
        <dbReference type="ARBA" id="ARBA00022475"/>
    </source>
</evidence>
<organism evidence="13 14">
    <name type="scientific">Saccoglossus kowalevskii</name>
    <name type="common">Acorn worm</name>
    <dbReference type="NCBI Taxonomy" id="10224"/>
    <lineage>
        <taxon>Eukaryota</taxon>
        <taxon>Metazoa</taxon>
        <taxon>Hemichordata</taxon>
        <taxon>Enteropneusta</taxon>
        <taxon>Harrimaniidae</taxon>
        <taxon>Saccoglossus</taxon>
    </lineage>
</organism>
<dbReference type="PRINTS" id="PR00237">
    <property type="entry name" value="GPCRRHODOPSN"/>
</dbReference>
<dbReference type="SUPFAM" id="SSF81321">
    <property type="entry name" value="Family A G protein-coupled receptor-like"/>
    <property type="match status" value="1"/>
</dbReference>